<dbReference type="Proteomes" id="UP001151088">
    <property type="component" value="Unassembled WGS sequence"/>
</dbReference>
<keyword evidence="4" id="KW-1133">Transmembrane helix</keyword>
<dbReference type="InterPro" id="IPR051818">
    <property type="entry name" value="TPP_dependent_decarboxylase"/>
</dbReference>
<keyword evidence="1" id="KW-0210">Decarboxylase</keyword>
<evidence type="ECO:0000256" key="2">
    <source>
        <dbReference type="ARBA" id="ARBA00023052"/>
    </source>
</evidence>
<organism evidence="6 7">
    <name type="scientific">Ancylobacter mangrovi</name>
    <dbReference type="NCBI Taxonomy" id="2972472"/>
    <lineage>
        <taxon>Bacteria</taxon>
        <taxon>Pseudomonadati</taxon>
        <taxon>Pseudomonadota</taxon>
        <taxon>Alphaproteobacteria</taxon>
        <taxon>Hyphomicrobiales</taxon>
        <taxon>Xanthobacteraceae</taxon>
        <taxon>Ancylobacter</taxon>
    </lineage>
</organism>
<gene>
    <name evidence="6" type="ORF">NVS89_19350</name>
</gene>
<accession>A0A9X2PP35</accession>
<evidence type="ECO:0000313" key="6">
    <source>
        <dbReference type="EMBL" id="MCS0497248.1"/>
    </source>
</evidence>
<keyword evidence="3" id="KW-0456">Lyase</keyword>
<keyword evidence="4" id="KW-0812">Transmembrane</keyword>
<dbReference type="PANTHER" id="PTHR42818:SF1">
    <property type="entry name" value="SULFOPYRUVATE DECARBOXYLASE"/>
    <property type="match status" value="1"/>
</dbReference>
<evidence type="ECO:0000313" key="7">
    <source>
        <dbReference type="Proteomes" id="UP001151088"/>
    </source>
</evidence>
<name>A0A9X2PP35_9HYPH</name>
<keyword evidence="7" id="KW-1185">Reference proteome</keyword>
<dbReference type="GO" id="GO:0000287">
    <property type="term" value="F:magnesium ion binding"/>
    <property type="evidence" value="ECO:0007669"/>
    <property type="project" value="InterPro"/>
</dbReference>
<dbReference type="GO" id="GO:0044281">
    <property type="term" value="P:small molecule metabolic process"/>
    <property type="evidence" value="ECO:0007669"/>
    <property type="project" value="UniProtKB-ARBA"/>
</dbReference>
<dbReference type="NCBIfam" id="NF004813">
    <property type="entry name" value="PRK06163.1"/>
    <property type="match status" value="1"/>
</dbReference>
<evidence type="ECO:0000256" key="1">
    <source>
        <dbReference type="ARBA" id="ARBA00022793"/>
    </source>
</evidence>
<sequence>MSNIEPNVTRDGAVLLNRTALTRRLVAKLKSEEAVVAGIGHTNFDLWASGQRPQNFYMLGSMGLATPIALGVAIAQPQRKVFALDGDGSILMQLGSFGTVASVAPKNLAIIIWDNGAYHITGAQKTLTSSTVDLVEMAKGAGLKQAQWAADEEHFDALVGRAFTEDGPWLIVAKIDQTKPAGVTERDPVKIRLNFMNGLKASA</sequence>
<comment type="caution">
    <text evidence="6">The sequence shown here is derived from an EMBL/GenBank/DDBJ whole genome shotgun (WGS) entry which is preliminary data.</text>
</comment>
<dbReference type="Pfam" id="PF02775">
    <property type="entry name" value="TPP_enzyme_C"/>
    <property type="match status" value="1"/>
</dbReference>
<dbReference type="SUPFAM" id="SSF52518">
    <property type="entry name" value="Thiamin diphosphate-binding fold (THDP-binding)"/>
    <property type="match status" value="1"/>
</dbReference>
<evidence type="ECO:0000256" key="3">
    <source>
        <dbReference type="ARBA" id="ARBA00023239"/>
    </source>
</evidence>
<keyword evidence="2" id="KW-0786">Thiamine pyrophosphate</keyword>
<dbReference type="PANTHER" id="PTHR42818">
    <property type="entry name" value="SULFOPYRUVATE DECARBOXYLASE SUBUNIT ALPHA"/>
    <property type="match status" value="1"/>
</dbReference>
<reference evidence="6" key="1">
    <citation type="submission" date="2022-08" db="EMBL/GenBank/DDBJ databases">
        <authorList>
            <person name="Li F."/>
        </authorList>
    </citation>
    <scope>NUCLEOTIDE SEQUENCE</scope>
    <source>
        <strain evidence="6">MQZ15Z-1</strain>
    </source>
</reference>
<dbReference type="RefSeq" id="WP_258734399.1">
    <property type="nucleotide sequence ID" value="NZ_JANTHZ010000010.1"/>
</dbReference>
<protein>
    <submittedName>
        <fullName evidence="6">Thiamine pyrophosphate-dependent enzyme</fullName>
    </submittedName>
</protein>
<dbReference type="InterPro" id="IPR029061">
    <property type="entry name" value="THDP-binding"/>
</dbReference>
<dbReference type="InterPro" id="IPR000399">
    <property type="entry name" value="TPP-bd_CS"/>
</dbReference>
<dbReference type="AlphaFoldDB" id="A0A9X2PP35"/>
<dbReference type="EMBL" id="JANTHZ010000010">
    <property type="protein sequence ID" value="MCS0497248.1"/>
    <property type="molecule type" value="Genomic_DNA"/>
</dbReference>
<feature type="transmembrane region" description="Helical" evidence="4">
    <location>
        <begin position="56"/>
        <end position="75"/>
    </location>
</feature>
<keyword evidence="4" id="KW-0472">Membrane</keyword>
<proteinExistence type="predicted"/>
<evidence type="ECO:0000256" key="4">
    <source>
        <dbReference type="SAM" id="Phobius"/>
    </source>
</evidence>
<dbReference type="GO" id="GO:0016831">
    <property type="term" value="F:carboxy-lyase activity"/>
    <property type="evidence" value="ECO:0007669"/>
    <property type="project" value="UniProtKB-KW"/>
</dbReference>
<feature type="domain" description="Thiamine pyrophosphate enzyme TPP-binding" evidence="5">
    <location>
        <begin position="52"/>
        <end position="172"/>
    </location>
</feature>
<dbReference type="GO" id="GO:0030976">
    <property type="term" value="F:thiamine pyrophosphate binding"/>
    <property type="evidence" value="ECO:0007669"/>
    <property type="project" value="InterPro"/>
</dbReference>
<dbReference type="Gene3D" id="3.40.50.970">
    <property type="match status" value="1"/>
</dbReference>
<evidence type="ECO:0000259" key="5">
    <source>
        <dbReference type="Pfam" id="PF02775"/>
    </source>
</evidence>
<dbReference type="InterPro" id="IPR011766">
    <property type="entry name" value="TPP_enzyme_TPP-bd"/>
</dbReference>
<dbReference type="PROSITE" id="PS00187">
    <property type="entry name" value="TPP_ENZYMES"/>
    <property type="match status" value="1"/>
</dbReference>